<proteinExistence type="predicted"/>
<organism evidence="1 2">
    <name type="scientific">Tenacibaculum vairaonense</name>
    <dbReference type="NCBI Taxonomy" id="3137860"/>
    <lineage>
        <taxon>Bacteria</taxon>
        <taxon>Pseudomonadati</taxon>
        <taxon>Bacteroidota</taxon>
        <taxon>Flavobacteriia</taxon>
        <taxon>Flavobacteriales</taxon>
        <taxon>Flavobacteriaceae</taxon>
        <taxon>Tenacibaculum</taxon>
    </lineage>
</organism>
<dbReference type="InterPro" id="IPR019587">
    <property type="entry name" value="Polyketide_cyclase/dehydratase"/>
</dbReference>
<accession>A0ABM9PMK0</accession>
<dbReference type="RefSeq" id="WP_348738619.1">
    <property type="nucleotide sequence ID" value="NZ_CAXJRC010000022.1"/>
</dbReference>
<comment type="caution">
    <text evidence="1">The sequence shown here is derived from an EMBL/GenBank/DDBJ whole genome shotgun (WGS) entry which is preliminary data.</text>
</comment>
<protein>
    <submittedName>
        <fullName evidence="1">Polyketide cyclase/dehydrase/lipid transport protein</fullName>
    </submittedName>
</protein>
<dbReference type="SUPFAM" id="SSF55961">
    <property type="entry name" value="Bet v1-like"/>
    <property type="match status" value="1"/>
</dbReference>
<dbReference type="Pfam" id="PF10604">
    <property type="entry name" value="Polyketide_cyc2"/>
    <property type="match status" value="1"/>
</dbReference>
<dbReference type="PANTHER" id="PTHR39332:SF7">
    <property type="entry name" value="SRPBCC FAMILY PROTEIN"/>
    <property type="match status" value="1"/>
</dbReference>
<name>A0ABM9PMK0_9FLAO</name>
<keyword evidence="2" id="KW-1185">Reference proteome</keyword>
<dbReference type="CDD" id="cd07821">
    <property type="entry name" value="PYR_PYL_RCAR_like"/>
    <property type="match status" value="1"/>
</dbReference>
<evidence type="ECO:0000313" key="2">
    <source>
        <dbReference type="Proteomes" id="UP001497602"/>
    </source>
</evidence>
<dbReference type="Gene3D" id="3.30.530.20">
    <property type="match status" value="1"/>
</dbReference>
<dbReference type="Proteomes" id="UP001497602">
    <property type="component" value="Unassembled WGS sequence"/>
</dbReference>
<evidence type="ECO:0000313" key="1">
    <source>
        <dbReference type="EMBL" id="CAL2106918.1"/>
    </source>
</evidence>
<dbReference type="EMBL" id="CAXJRC010000022">
    <property type="protein sequence ID" value="CAL2106918.1"/>
    <property type="molecule type" value="Genomic_DNA"/>
</dbReference>
<sequence length="150" mass="17983">MEEVGYKDWRVVQSIELGASAKEVWDVIGGFFTIHEWHPDITELEVLKEQTETREIRRLLTFPGQPKAIEELVMMDNENFHYRYKWHWGEWGEAIHKYYSDLRVIDLKGGTSMVQWVATFYYKEDAISEFYQRGFDELLRRFPVKTTQPV</sequence>
<dbReference type="InterPro" id="IPR023393">
    <property type="entry name" value="START-like_dom_sf"/>
</dbReference>
<reference evidence="1 2" key="1">
    <citation type="submission" date="2024-05" db="EMBL/GenBank/DDBJ databases">
        <authorList>
            <person name="Duchaud E."/>
        </authorList>
    </citation>
    <scope>NUCLEOTIDE SEQUENCE [LARGE SCALE GENOMIC DNA]</scope>
    <source>
        <strain evidence="1">Ena-SAMPLE-TAB-13-05-2024-13:56:06:370-140305</strain>
    </source>
</reference>
<dbReference type="PANTHER" id="PTHR39332">
    <property type="entry name" value="BLL4707 PROTEIN"/>
    <property type="match status" value="1"/>
</dbReference>
<gene>
    <name evidence="1" type="ORF">T190115A13A_20198</name>
</gene>